<accession>S0A5R5</accession>
<dbReference type="Proteomes" id="UP000014736">
    <property type="component" value="Segment"/>
</dbReference>
<reference evidence="1 2" key="1">
    <citation type="journal article" date="2013" name="Proc. Natl. Acad. Sci. U.S.A.">
        <title>Twelve previously unknown phage genera are ubiquitous in global oceans.</title>
        <authorList>
            <person name="Holmfeldt K."/>
            <person name="Solonenko N."/>
            <person name="Shah M."/>
            <person name="Corrier K."/>
            <person name="Riemann L."/>
            <person name="Verberkmoes N.C."/>
            <person name="Sullivan M.B."/>
        </authorList>
    </citation>
    <scope>NUCLEOTIDE SEQUENCE [LARGE SCALE GENOMIC DNA]</scope>
    <source>
        <strain evidence="1">Phi13:2</strain>
    </source>
</reference>
<dbReference type="Gene3D" id="1.10.10.1190">
    <property type="entry name" value="Antirestriction protein ArdA, domain 3"/>
    <property type="match status" value="1"/>
</dbReference>
<evidence type="ECO:0000313" key="2">
    <source>
        <dbReference type="Proteomes" id="UP000014736"/>
    </source>
</evidence>
<dbReference type="RefSeq" id="YP_008242073.1">
    <property type="nucleotide sequence ID" value="NC_021803.1"/>
</dbReference>
<reference evidence="2" key="2">
    <citation type="submission" date="2013-03" db="EMBL/GenBank/DDBJ databases">
        <title>The Cellulophaga phages: a novel, diverse, and globally ubiquitous model system.</title>
        <authorList>
            <person name="Holmfeldt K."/>
            <person name="Solonenko N."/>
            <person name="Shah M."/>
            <person name="Corrier K."/>
            <person name="Riemann L."/>
            <person name="VerBerkmoes N.C."/>
            <person name="Sullivan M.B."/>
        </authorList>
    </citation>
    <scope>NUCLEOTIDE SEQUENCE [LARGE SCALE GENOMIC DNA]</scope>
</reference>
<keyword evidence="2" id="KW-1185">Reference proteome</keyword>
<proteinExistence type="predicted"/>
<dbReference type="OrthoDB" id="10241at10239"/>
<dbReference type="EMBL" id="KC821633">
    <property type="protein sequence ID" value="AGO49658.1"/>
    <property type="molecule type" value="Genomic_DNA"/>
</dbReference>
<dbReference type="InterPro" id="IPR009899">
    <property type="entry name" value="ArdA"/>
</dbReference>
<dbReference type="GeneID" id="16881323"/>
<dbReference type="InterPro" id="IPR041895">
    <property type="entry name" value="ArdA_dom1"/>
</dbReference>
<gene>
    <name evidence="1" type="ORF">Phi13:2_gp048</name>
</gene>
<dbReference type="Pfam" id="PF07275">
    <property type="entry name" value="ArdA"/>
    <property type="match status" value="1"/>
</dbReference>
<protein>
    <submittedName>
        <fullName evidence="1">Anti-restriction protein</fullName>
    </submittedName>
</protein>
<dbReference type="KEGG" id="vg:16881323"/>
<evidence type="ECO:0000313" key="1">
    <source>
        <dbReference type="EMBL" id="AGO49658.1"/>
    </source>
</evidence>
<name>S0A5R5_9CAUD</name>
<dbReference type="InterPro" id="IPR041893">
    <property type="entry name" value="ArdA_dom3"/>
</dbReference>
<organism evidence="1 2">
    <name type="scientific">Cellulophaga phage phi13:2</name>
    <dbReference type="NCBI Taxonomy" id="1328030"/>
    <lineage>
        <taxon>Viruses</taxon>
        <taxon>Duplodnaviria</taxon>
        <taxon>Heunggongvirae</taxon>
        <taxon>Uroviricota</taxon>
        <taxon>Caudoviricetes</taxon>
        <taxon>Pachyviridae</taxon>
        <taxon>Baltivirus</taxon>
        <taxon>Baltivirus phi13duo</taxon>
    </lineage>
</organism>
<dbReference type="Gene3D" id="3.10.20.480">
    <property type="entry name" value="Antirestriction protein ArdA, domain 1"/>
    <property type="match status" value="1"/>
</dbReference>
<sequence>MTTATTSTATKGRIFLTDYASYNNGTQFEFGHWVELDQFSDAEELNEYILNHFQECDEKSPLDSPREETMITDFEDFPKAFYSESMDFEKLFEYFDRLDNCFYDADIVEAFAELGSYDINDIDEFFDALEDSYSGQYNSDEDFAEDLAEQTGVEISNSWPHNCIDWERAARDLMYDYSESNGHYFRSI</sequence>